<dbReference type="AlphaFoldDB" id="A0A8D5AJD5"/>
<organism evidence="3 4">
    <name type="scientific">Methylogaea oryzae</name>
    <dbReference type="NCBI Taxonomy" id="1295382"/>
    <lineage>
        <taxon>Bacteria</taxon>
        <taxon>Pseudomonadati</taxon>
        <taxon>Pseudomonadota</taxon>
        <taxon>Gammaproteobacteria</taxon>
        <taxon>Methylococcales</taxon>
        <taxon>Methylococcaceae</taxon>
        <taxon>Methylogaea</taxon>
    </lineage>
</organism>
<evidence type="ECO:0000259" key="2">
    <source>
        <dbReference type="Pfam" id="PF14317"/>
    </source>
</evidence>
<dbReference type="RefSeq" id="WP_221047474.1">
    <property type="nucleotide sequence ID" value="NZ_AP019782.1"/>
</dbReference>
<sequence>MTEIQYEVREQDLFAFNEHLLQESKPMQKAMRRHQVTIPGLLSIAVLVLWFYYQESSTAIIFMALAVAWAALAPRYFRWSTRRQLNRLYTEEEKVSVMGRYTLRIEPSHLVEVGPNGNASNVAWSELLRVELTAKYAFIFLSLNTALVVPRDTVSQGDLHEFVRLADERISAAE</sequence>
<dbReference type="InterPro" id="IPR025588">
    <property type="entry name" value="YcxB-like_C"/>
</dbReference>
<feature type="transmembrane region" description="Helical" evidence="1">
    <location>
        <begin position="36"/>
        <end position="53"/>
    </location>
</feature>
<evidence type="ECO:0000256" key="1">
    <source>
        <dbReference type="SAM" id="Phobius"/>
    </source>
</evidence>
<accession>A0A8D5AJD5</accession>
<protein>
    <recommendedName>
        <fullName evidence="2">YcxB-like C-terminal domain-containing protein</fullName>
    </recommendedName>
</protein>
<gene>
    <name evidence="3" type="ORF">MoryE10_29020</name>
</gene>
<keyword evidence="1" id="KW-1133">Transmembrane helix</keyword>
<feature type="transmembrane region" description="Helical" evidence="1">
    <location>
        <begin position="59"/>
        <end position="77"/>
    </location>
</feature>
<feature type="domain" description="YcxB-like C-terminal" evidence="2">
    <location>
        <begin position="108"/>
        <end position="165"/>
    </location>
</feature>
<evidence type="ECO:0000313" key="4">
    <source>
        <dbReference type="Proteomes" id="UP000824988"/>
    </source>
</evidence>
<reference evidence="3" key="1">
    <citation type="submission" date="2019-06" db="EMBL/GenBank/DDBJ databases">
        <title>Complete genome sequence of Methylogaea oryzae strain JCM16910.</title>
        <authorList>
            <person name="Asakawa S."/>
        </authorList>
    </citation>
    <scope>NUCLEOTIDE SEQUENCE</scope>
    <source>
        <strain evidence="3">E10</strain>
    </source>
</reference>
<keyword evidence="1" id="KW-0472">Membrane</keyword>
<dbReference type="KEGG" id="moz:MoryE10_29020"/>
<dbReference type="EMBL" id="AP019782">
    <property type="protein sequence ID" value="BBL72296.1"/>
    <property type="molecule type" value="Genomic_DNA"/>
</dbReference>
<proteinExistence type="predicted"/>
<dbReference type="Proteomes" id="UP000824988">
    <property type="component" value="Chromosome"/>
</dbReference>
<keyword evidence="1" id="KW-0812">Transmembrane</keyword>
<name>A0A8D5AJD5_9GAMM</name>
<dbReference type="Pfam" id="PF14317">
    <property type="entry name" value="YcxB"/>
    <property type="match status" value="1"/>
</dbReference>
<keyword evidence="4" id="KW-1185">Reference proteome</keyword>
<evidence type="ECO:0000313" key="3">
    <source>
        <dbReference type="EMBL" id="BBL72296.1"/>
    </source>
</evidence>